<gene>
    <name evidence="1" type="ORF">LCGC14_0318180</name>
</gene>
<dbReference type="EMBL" id="LAZR01000213">
    <property type="protein sequence ID" value="KKN81559.1"/>
    <property type="molecule type" value="Genomic_DNA"/>
</dbReference>
<name>A0A0F9TQD6_9ZZZZ</name>
<dbReference type="AlphaFoldDB" id="A0A0F9TQD6"/>
<sequence length="62" mass="7011">MIRYYPDGGKPSRPIWGLATTQDNYVVRIIAWSETKRILSEKWGAGSFGAGLLLYLYTKDGE</sequence>
<organism evidence="1">
    <name type="scientific">marine sediment metagenome</name>
    <dbReference type="NCBI Taxonomy" id="412755"/>
    <lineage>
        <taxon>unclassified sequences</taxon>
        <taxon>metagenomes</taxon>
        <taxon>ecological metagenomes</taxon>
    </lineage>
</organism>
<protein>
    <submittedName>
        <fullName evidence="1">Uncharacterized protein</fullName>
    </submittedName>
</protein>
<reference evidence="1" key="1">
    <citation type="journal article" date="2015" name="Nature">
        <title>Complex archaea that bridge the gap between prokaryotes and eukaryotes.</title>
        <authorList>
            <person name="Spang A."/>
            <person name="Saw J.H."/>
            <person name="Jorgensen S.L."/>
            <person name="Zaremba-Niedzwiedzka K."/>
            <person name="Martijn J."/>
            <person name="Lind A.E."/>
            <person name="van Eijk R."/>
            <person name="Schleper C."/>
            <person name="Guy L."/>
            <person name="Ettema T.J."/>
        </authorList>
    </citation>
    <scope>NUCLEOTIDE SEQUENCE</scope>
</reference>
<evidence type="ECO:0000313" key="1">
    <source>
        <dbReference type="EMBL" id="KKN81559.1"/>
    </source>
</evidence>
<accession>A0A0F9TQD6</accession>
<comment type="caution">
    <text evidence="1">The sequence shown here is derived from an EMBL/GenBank/DDBJ whole genome shotgun (WGS) entry which is preliminary data.</text>
</comment>
<proteinExistence type="predicted"/>